<feature type="transmembrane region" description="Helical" evidence="1">
    <location>
        <begin position="20"/>
        <end position="40"/>
    </location>
</feature>
<dbReference type="EMBL" id="SOHA01000017">
    <property type="protein sequence ID" value="TFD31204.1"/>
    <property type="molecule type" value="Genomic_DNA"/>
</dbReference>
<dbReference type="OrthoDB" id="3874273at2"/>
<comment type="caution">
    <text evidence="2">The sequence shown here is derived from an EMBL/GenBank/DDBJ whole genome shotgun (WGS) entry which is preliminary data.</text>
</comment>
<keyword evidence="1" id="KW-0812">Transmembrane</keyword>
<reference evidence="2 3" key="1">
    <citation type="submission" date="2019-03" db="EMBL/GenBank/DDBJ databases">
        <title>Genomics of glacier-inhabiting Cryobacterium strains.</title>
        <authorList>
            <person name="Liu Q."/>
            <person name="Xin Y.-H."/>
        </authorList>
    </citation>
    <scope>NUCLEOTIDE SEQUENCE [LARGE SCALE GENOMIC DNA]</scope>
    <source>
        <strain evidence="2 3">TMT1-51</strain>
    </source>
</reference>
<proteinExistence type="predicted"/>
<name>A0A4Y8JV61_9MICO</name>
<keyword evidence="1" id="KW-0472">Membrane</keyword>
<feature type="transmembrane region" description="Helical" evidence="1">
    <location>
        <begin position="105"/>
        <end position="128"/>
    </location>
</feature>
<dbReference type="AlphaFoldDB" id="A0A4Y8JV61"/>
<dbReference type="RefSeq" id="WP_134424194.1">
    <property type="nucleotide sequence ID" value="NZ_SOHA01000017.1"/>
</dbReference>
<sequence length="146" mass="14678">MSERRRGASGAPAAQRLRTVIAVVGAAVVVVGLVVHASVAGVAGDVGGGALYAVLVYLGVLFVAPRVRALRAAAMAFGLCALIEFAQLSGVPAALAAWFPPIRLVLGTTFVATDLVAYLAGVIVVAAADAVACRRRRAAAVSSGIR</sequence>
<keyword evidence="3" id="KW-1185">Reference proteome</keyword>
<feature type="transmembrane region" description="Helical" evidence="1">
    <location>
        <begin position="76"/>
        <end position="99"/>
    </location>
</feature>
<evidence type="ECO:0000256" key="1">
    <source>
        <dbReference type="SAM" id="Phobius"/>
    </source>
</evidence>
<keyword evidence="1" id="KW-1133">Transmembrane helix</keyword>
<dbReference type="InterPro" id="IPR021257">
    <property type="entry name" value="DUF2809"/>
</dbReference>
<dbReference type="Pfam" id="PF10990">
    <property type="entry name" value="DUF2809"/>
    <property type="match status" value="1"/>
</dbReference>
<accession>A0A4Y8JV61</accession>
<dbReference type="Proteomes" id="UP000297472">
    <property type="component" value="Unassembled WGS sequence"/>
</dbReference>
<protein>
    <submittedName>
        <fullName evidence="2">DUF2809 domain-containing protein</fullName>
    </submittedName>
</protein>
<gene>
    <name evidence="2" type="ORF">E3T49_06730</name>
</gene>
<organism evidence="2 3">
    <name type="scientific">Cryobacterium cryoconiti</name>
    <dbReference type="NCBI Taxonomy" id="1259239"/>
    <lineage>
        <taxon>Bacteria</taxon>
        <taxon>Bacillati</taxon>
        <taxon>Actinomycetota</taxon>
        <taxon>Actinomycetes</taxon>
        <taxon>Micrococcales</taxon>
        <taxon>Microbacteriaceae</taxon>
        <taxon>Cryobacterium</taxon>
    </lineage>
</organism>
<evidence type="ECO:0000313" key="2">
    <source>
        <dbReference type="EMBL" id="TFD31204.1"/>
    </source>
</evidence>
<evidence type="ECO:0000313" key="3">
    <source>
        <dbReference type="Proteomes" id="UP000297472"/>
    </source>
</evidence>
<feature type="transmembrane region" description="Helical" evidence="1">
    <location>
        <begin position="46"/>
        <end position="64"/>
    </location>
</feature>